<feature type="region of interest" description="Disordered" evidence="1">
    <location>
        <begin position="267"/>
        <end position="303"/>
    </location>
</feature>
<evidence type="ECO:0000313" key="3">
    <source>
        <dbReference type="EMBL" id="CAI0378026.1"/>
    </source>
</evidence>
<dbReference type="PROSITE" id="PS50076">
    <property type="entry name" value="DNAJ_2"/>
    <property type="match status" value="1"/>
</dbReference>
<proteinExistence type="predicted"/>
<feature type="domain" description="J" evidence="2">
    <location>
        <begin position="67"/>
        <end position="131"/>
    </location>
</feature>
<dbReference type="InterPro" id="IPR001623">
    <property type="entry name" value="DnaJ_domain"/>
</dbReference>
<dbReference type="Pfam" id="PF11926">
    <property type="entry name" value="DUF3444"/>
    <property type="match status" value="1"/>
</dbReference>
<dbReference type="SUPFAM" id="SSF46565">
    <property type="entry name" value="Chaperone J-domain"/>
    <property type="match status" value="1"/>
</dbReference>
<protein>
    <recommendedName>
        <fullName evidence="2">J domain-containing protein</fullName>
    </recommendedName>
</protein>
<name>A0AAV0GZ96_9ROSI</name>
<dbReference type="Pfam" id="PF23551">
    <property type="entry name" value="Zn_ribbon_20"/>
    <property type="match status" value="1"/>
</dbReference>
<dbReference type="AlphaFoldDB" id="A0AAV0GZ96"/>
<reference evidence="3" key="1">
    <citation type="submission" date="2022-08" db="EMBL/GenBank/DDBJ databases">
        <authorList>
            <person name="Gutierrez-Valencia J."/>
        </authorList>
    </citation>
    <scope>NUCLEOTIDE SEQUENCE</scope>
</reference>
<dbReference type="PRINTS" id="PR00625">
    <property type="entry name" value="JDOMAIN"/>
</dbReference>
<dbReference type="InterPro" id="IPR056988">
    <property type="entry name" value="Zn_ribbon_pln"/>
</dbReference>
<dbReference type="InterPro" id="IPR036869">
    <property type="entry name" value="J_dom_sf"/>
</dbReference>
<dbReference type="Gene3D" id="1.10.287.110">
    <property type="entry name" value="DnaJ domain"/>
    <property type="match status" value="1"/>
</dbReference>
<dbReference type="Proteomes" id="UP001154282">
    <property type="component" value="Unassembled WGS sequence"/>
</dbReference>
<feature type="compositionally biased region" description="Pro residues" evidence="1">
    <location>
        <begin position="285"/>
        <end position="294"/>
    </location>
</feature>
<organism evidence="3 4">
    <name type="scientific">Linum tenue</name>
    <dbReference type="NCBI Taxonomy" id="586396"/>
    <lineage>
        <taxon>Eukaryota</taxon>
        <taxon>Viridiplantae</taxon>
        <taxon>Streptophyta</taxon>
        <taxon>Embryophyta</taxon>
        <taxon>Tracheophyta</taxon>
        <taxon>Spermatophyta</taxon>
        <taxon>Magnoliopsida</taxon>
        <taxon>eudicotyledons</taxon>
        <taxon>Gunneridae</taxon>
        <taxon>Pentapetalae</taxon>
        <taxon>rosids</taxon>
        <taxon>fabids</taxon>
        <taxon>Malpighiales</taxon>
        <taxon>Linaceae</taxon>
        <taxon>Linum</taxon>
    </lineage>
</organism>
<gene>
    <name evidence="3" type="ORF">LITE_LOCUS1718</name>
</gene>
<dbReference type="PANTHER" id="PTHR44137">
    <property type="entry name" value="BNAC03G44070D PROTEIN"/>
    <property type="match status" value="1"/>
</dbReference>
<sequence>MEASIAEAIQAKEIAERRFAEKDFTTAKNYALKAKSLCPGLEGISQMLATFDVYMASEAKCNGGQVDYYSVLGLKPTSDRDAVKKQYRKLAVLLHPDKNKTVGADGAFKLVSEAWTVLSDTLKRASCDLKKKCAASTSVKNHCLDTFWTVCTSCRVQYEYLRKYVNKRLSCKNCRGTFIAVETGTAPVNGSFPYSPWTYVPNANGYPNYDGVSYIPTMTNTTVYTTHAYDYVPNVSFQWGSYSGTSGGLCPNEAASGDGFYKVNGNIASHRRKVKPGSNDKTKTAPPPPPPPPAAAAAATSVAANASTSAPGNNFVGYLTKAGRPDKRRKIVVGASFRNGFEEKDPKLPSELGFGDAHVKLESEPKASTPVVVLPPFDVRKFLIEKARCEIGIRLEEMERTEVLKAESGIFSGRLSNRLHSITVPDPDFHDFDKDRLEECFAPKQIWALYDEDDGMPRLYCLIREVVSVKPFKILITYLSSKTDAEFGSMNWISYGFTKSCGHFRAWNSDTIDKVNVFSHLLRGQKAGRGGCVRIFPKCGEIWAVYRHWSTEWTSSTPDDVRHSYEMVEVLDNYSEDQGVCIAPLIKLLGFKTVYQRDERQDAIKWVPRPEMFRFSHQVPSWSLDGKASNLPDNCWDLDPAATPDELLQAKG</sequence>
<dbReference type="PANTHER" id="PTHR44137:SF7">
    <property type="entry name" value="J DOMAIN-CONTAINING PROTEIN"/>
    <property type="match status" value="1"/>
</dbReference>
<dbReference type="InterPro" id="IPR024593">
    <property type="entry name" value="DUF3444"/>
</dbReference>
<evidence type="ECO:0000259" key="2">
    <source>
        <dbReference type="PROSITE" id="PS50076"/>
    </source>
</evidence>
<dbReference type="Pfam" id="PF00226">
    <property type="entry name" value="DnaJ"/>
    <property type="match status" value="1"/>
</dbReference>
<evidence type="ECO:0000256" key="1">
    <source>
        <dbReference type="SAM" id="MobiDB-lite"/>
    </source>
</evidence>
<dbReference type="SMART" id="SM00271">
    <property type="entry name" value="DnaJ"/>
    <property type="match status" value="1"/>
</dbReference>
<keyword evidence="4" id="KW-1185">Reference proteome</keyword>
<dbReference type="EMBL" id="CAMGYJ010000002">
    <property type="protein sequence ID" value="CAI0378026.1"/>
    <property type="molecule type" value="Genomic_DNA"/>
</dbReference>
<evidence type="ECO:0000313" key="4">
    <source>
        <dbReference type="Proteomes" id="UP001154282"/>
    </source>
</evidence>
<dbReference type="CDD" id="cd06257">
    <property type="entry name" value="DnaJ"/>
    <property type="match status" value="1"/>
</dbReference>
<comment type="caution">
    <text evidence="3">The sequence shown here is derived from an EMBL/GenBank/DDBJ whole genome shotgun (WGS) entry which is preliminary data.</text>
</comment>
<accession>A0AAV0GZ96</accession>